<proteinExistence type="inferred from homology"/>
<feature type="domain" description="Tetrapyrrole biosynthesis uroporphyrinogen III synthase" evidence="10">
    <location>
        <begin position="25"/>
        <end position="249"/>
    </location>
</feature>
<reference evidence="11 12" key="1">
    <citation type="submission" date="2021-05" db="EMBL/GenBank/DDBJ databases">
        <title>Novel Bacillus species.</title>
        <authorList>
            <person name="Liu G."/>
        </authorList>
    </citation>
    <scope>NUCLEOTIDE SEQUENCE [LARGE SCALE GENOMIC DNA]</scope>
    <source>
        <strain evidence="11 12">FJAT-49705</strain>
    </source>
</reference>
<dbReference type="InterPro" id="IPR036108">
    <property type="entry name" value="4pyrrol_syn_uPrphyn_synt_sf"/>
</dbReference>
<dbReference type="Proteomes" id="UP000681027">
    <property type="component" value="Unassembled WGS sequence"/>
</dbReference>
<dbReference type="EMBL" id="JAGYPM010000003">
    <property type="protein sequence ID" value="MBS4191488.1"/>
    <property type="molecule type" value="Genomic_DNA"/>
</dbReference>
<keyword evidence="12" id="KW-1185">Reference proteome</keyword>
<accession>A0ABS5NUJ0</accession>
<sequence>MTASTLPLQGKTVLVPRGKEQAKSFSDLVNSYGGIPVEIPLIAFKPVKETKEIVEKLNQVHLYDWIIFTSDVTVETFLAFSDHIRKSKLPRIAAIGSKTASCLTQAGFKVDFIPKEYVAEGFVEEFLSLIEPGIKIFIPKGSLARDYICTALTEKGAFVDEIIIYETFFPEESREQLIEGISANKLDILPFTSPSTVDHFMKIVRENNLVQKLDECIISCIGPVTKARIESYGLKIHCEPRIYTVDHMIKSIIEYLNMEDK</sequence>
<keyword evidence="4 9" id="KW-0456">Lyase</keyword>
<dbReference type="PANTHER" id="PTHR38042">
    <property type="entry name" value="UROPORPHYRINOGEN-III SYNTHASE, CHLOROPLASTIC"/>
    <property type="match status" value="1"/>
</dbReference>
<dbReference type="InterPro" id="IPR039793">
    <property type="entry name" value="UROS/Hem4"/>
</dbReference>
<comment type="catalytic activity">
    <reaction evidence="8 9">
        <text>hydroxymethylbilane = uroporphyrinogen III + H2O</text>
        <dbReference type="Rhea" id="RHEA:18965"/>
        <dbReference type="ChEBI" id="CHEBI:15377"/>
        <dbReference type="ChEBI" id="CHEBI:57308"/>
        <dbReference type="ChEBI" id="CHEBI:57845"/>
        <dbReference type="EC" id="4.2.1.75"/>
    </reaction>
</comment>
<comment type="similarity">
    <text evidence="2 9">Belongs to the uroporphyrinogen-III synthase family.</text>
</comment>
<dbReference type="RefSeq" id="WP_213102919.1">
    <property type="nucleotide sequence ID" value="NZ_JAGYPM010000003.1"/>
</dbReference>
<evidence type="ECO:0000256" key="4">
    <source>
        <dbReference type="ARBA" id="ARBA00023239"/>
    </source>
</evidence>
<evidence type="ECO:0000259" key="10">
    <source>
        <dbReference type="Pfam" id="PF02602"/>
    </source>
</evidence>
<dbReference type="PANTHER" id="PTHR38042:SF1">
    <property type="entry name" value="UROPORPHYRINOGEN-III SYNTHASE, CHLOROPLASTIC"/>
    <property type="match status" value="1"/>
</dbReference>
<dbReference type="EC" id="4.2.1.75" evidence="3 9"/>
<evidence type="ECO:0000256" key="7">
    <source>
        <dbReference type="ARBA" id="ARBA00040167"/>
    </source>
</evidence>
<evidence type="ECO:0000313" key="11">
    <source>
        <dbReference type="EMBL" id="MBS4191488.1"/>
    </source>
</evidence>
<evidence type="ECO:0000256" key="3">
    <source>
        <dbReference type="ARBA" id="ARBA00013109"/>
    </source>
</evidence>
<dbReference type="CDD" id="cd06578">
    <property type="entry name" value="HemD"/>
    <property type="match status" value="1"/>
</dbReference>
<protein>
    <recommendedName>
        <fullName evidence="7 9">Uroporphyrinogen-III synthase</fullName>
        <ecNumber evidence="3 9">4.2.1.75</ecNumber>
    </recommendedName>
</protein>
<dbReference type="InterPro" id="IPR003754">
    <property type="entry name" value="4pyrrol_synth_uPrphyn_synth"/>
</dbReference>
<keyword evidence="5 9" id="KW-0627">Porphyrin biosynthesis</keyword>
<evidence type="ECO:0000256" key="8">
    <source>
        <dbReference type="ARBA" id="ARBA00048617"/>
    </source>
</evidence>
<comment type="function">
    <text evidence="6 9">Catalyzes cyclization of the linear tetrapyrrole, hydroxymethylbilane, to the macrocyclic uroporphyrinogen III.</text>
</comment>
<evidence type="ECO:0000256" key="1">
    <source>
        <dbReference type="ARBA" id="ARBA00004772"/>
    </source>
</evidence>
<evidence type="ECO:0000313" key="12">
    <source>
        <dbReference type="Proteomes" id="UP000681027"/>
    </source>
</evidence>
<dbReference type="SUPFAM" id="SSF69618">
    <property type="entry name" value="HemD-like"/>
    <property type="match status" value="1"/>
</dbReference>
<gene>
    <name evidence="11" type="ORF">KHA94_14960</name>
</gene>
<evidence type="ECO:0000256" key="5">
    <source>
        <dbReference type="ARBA" id="ARBA00023244"/>
    </source>
</evidence>
<organism evidence="11 12">
    <name type="scientific">Cytobacillus citreus</name>
    <dbReference type="NCBI Taxonomy" id="2833586"/>
    <lineage>
        <taxon>Bacteria</taxon>
        <taxon>Bacillati</taxon>
        <taxon>Bacillota</taxon>
        <taxon>Bacilli</taxon>
        <taxon>Bacillales</taxon>
        <taxon>Bacillaceae</taxon>
        <taxon>Cytobacillus</taxon>
    </lineage>
</organism>
<dbReference type="Pfam" id="PF02602">
    <property type="entry name" value="HEM4"/>
    <property type="match status" value="1"/>
</dbReference>
<evidence type="ECO:0000256" key="9">
    <source>
        <dbReference type="RuleBase" id="RU366031"/>
    </source>
</evidence>
<evidence type="ECO:0000256" key="2">
    <source>
        <dbReference type="ARBA" id="ARBA00008133"/>
    </source>
</evidence>
<comment type="pathway">
    <text evidence="1 9">Porphyrin-containing compound metabolism; protoporphyrin-IX biosynthesis; coproporphyrinogen-III from 5-aminolevulinate: step 3/4.</text>
</comment>
<evidence type="ECO:0000256" key="6">
    <source>
        <dbReference type="ARBA" id="ARBA00037589"/>
    </source>
</evidence>
<name>A0ABS5NUJ0_9BACI</name>
<comment type="caution">
    <text evidence="11">The sequence shown here is derived from an EMBL/GenBank/DDBJ whole genome shotgun (WGS) entry which is preliminary data.</text>
</comment>
<dbReference type="Gene3D" id="3.40.50.10090">
    <property type="match status" value="2"/>
</dbReference>